<organism evidence="2 3">
    <name type="scientific">Seiridium unicorne</name>
    <dbReference type="NCBI Taxonomy" id="138068"/>
    <lineage>
        <taxon>Eukaryota</taxon>
        <taxon>Fungi</taxon>
        <taxon>Dikarya</taxon>
        <taxon>Ascomycota</taxon>
        <taxon>Pezizomycotina</taxon>
        <taxon>Sordariomycetes</taxon>
        <taxon>Xylariomycetidae</taxon>
        <taxon>Amphisphaeriales</taxon>
        <taxon>Sporocadaceae</taxon>
        <taxon>Seiridium</taxon>
    </lineage>
</organism>
<evidence type="ECO:0000313" key="3">
    <source>
        <dbReference type="Proteomes" id="UP001408356"/>
    </source>
</evidence>
<dbReference type="Proteomes" id="UP001408356">
    <property type="component" value="Unassembled WGS sequence"/>
</dbReference>
<evidence type="ECO:0000256" key="1">
    <source>
        <dbReference type="SAM" id="MobiDB-lite"/>
    </source>
</evidence>
<feature type="region of interest" description="Disordered" evidence="1">
    <location>
        <begin position="71"/>
        <end position="136"/>
    </location>
</feature>
<gene>
    <name evidence="2" type="ORF">SUNI508_11078</name>
</gene>
<accession>A0ABR2UJ35</accession>
<keyword evidence="3" id="KW-1185">Reference proteome</keyword>
<reference evidence="2 3" key="1">
    <citation type="journal article" date="2024" name="J. Plant Pathol.">
        <title>Sequence and assembly of the genome of Seiridium unicorne, isolate CBS 538.82, causal agent of cypress canker disease.</title>
        <authorList>
            <person name="Scali E."/>
            <person name="Rocca G.D."/>
            <person name="Danti R."/>
            <person name="Garbelotto M."/>
            <person name="Barberini S."/>
            <person name="Baroncelli R."/>
            <person name="Emiliani G."/>
        </authorList>
    </citation>
    <scope>NUCLEOTIDE SEQUENCE [LARGE SCALE GENOMIC DNA]</scope>
    <source>
        <strain evidence="2 3">BM-138-508</strain>
    </source>
</reference>
<evidence type="ECO:0000313" key="2">
    <source>
        <dbReference type="EMBL" id="KAK9414640.1"/>
    </source>
</evidence>
<protein>
    <submittedName>
        <fullName evidence="2">Uncharacterized protein</fullName>
    </submittedName>
</protein>
<dbReference type="EMBL" id="JARVKF010000424">
    <property type="protein sequence ID" value="KAK9414640.1"/>
    <property type="molecule type" value="Genomic_DNA"/>
</dbReference>
<feature type="compositionally biased region" description="Polar residues" evidence="1">
    <location>
        <begin position="81"/>
        <end position="96"/>
    </location>
</feature>
<name>A0ABR2UJ35_9PEZI</name>
<comment type="caution">
    <text evidence="2">The sequence shown here is derived from an EMBL/GenBank/DDBJ whole genome shotgun (WGS) entry which is preliminary data.</text>
</comment>
<sequence>MLAPQAFVYKSMPTAPKNIQPKVTIERKKRTGQATFEMPSNFTLTPPQMGRQCTVNSPNVSTPGANRSGVFARPESKAPVAQTSQLFSSTRTSEPNTAHPFIKMPKSSLPQQNERTERPVGSRIGKAPEPSKLQSARRRKAERVWEAWHSFNEVLLNVDQEPDEDEDEDLYDIMEKLLRMNRHYTFQRGVVPLIELAKATN</sequence>
<proteinExistence type="predicted"/>